<protein>
    <recommendedName>
        <fullName evidence="6">Glycosyl transferase family 1 domain-containing protein</fullName>
    </recommendedName>
</protein>
<dbReference type="InterPro" id="IPR001296">
    <property type="entry name" value="Glyco_trans_1"/>
</dbReference>
<gene>
    <name evidence="4" type="ORF">A2799_00415</name>
</gene>
<dbReference type="PANTHER" id="PTHR46401:SF2">
    <property type="entry name" value="GLYCOSYLTRANSFERASE WBBK-RELATED"/>
    <property type="match status" value="1"/>
</dbReference>
<accession>A0A1F7GK08</accession>
<evidence type="ECO:0000256" key="1">
    <source>
        <dbReference type="ARBA" id="ARBA00022679"/>
    </source>
</evidence>
<organism evidence="4 5">
    <name type="scientific">Candidatus Roizmanbacteria bacterium RIFCSPHIGHO2_01_FULL_39_24</name>
    <dbReference type="NCBI Taxonomy" id="1802032"/>
    <lineage>
        <taxon>Bacteria</taxon>
        <taxon>Candidatus Roizmaniibacteriota</taxon>
    </lineage>
</organism>
<feature type="domain" description="Glycosyltransferase subfamily 4-like N-terminal" evidence="3">
    <location>
        <begin position="16"/>
        <end position="178"/>
    </location>
</feature>
<evidence type="ECO:0000259" key="2">
    <source>
        <dbReference type="Pfam" id="PF00534"/>
    </source>
</evidence>
<evidence type="ECO:0000313" key="4">
    <source>
        <dbReference type="EMBL" id="OGK19278.1"/>
    </source>
</evidence>
<dbReference type="GO" id="GO:0016757">
    <property type="term" value="F:glycosyltransferase activity"/>
    <property type="evidence" value="ECO:0007669"/>
    <property type="project" value="InterPro"/>
</dbReference>
<feature type="domain" description="Glycosyl transferase family 1" evidence="2">
    <location>
        <begin position="192"/>
        <end position="349"/>
    </location>
</feature>
<dbReference type="SUPFAM" id="SSF53756">
    <property type="entry name" value="UDP-Glycosyltransferase/glycogen phosphorylase"/>
    <property type="match status" value="1"/>
</dbReference>
<dbReference type="Gene3D" id="3.40.50.2000">
    <property type="entry name" value="Glycogen Phosphorylase B"/>
    <property type="match status" value="2"/>
</dbReference>
<evidence type="ECO:0008006" key="6">
    <source>
        <dbReference type="Google" id="ProtNLM"/>
    </source>
</evidence>
<dbReference type="Pfam" id="PF13439">
    <property type="entry name" value="Glyco_transf_4"/>
    <property type="match status" value="1"/>
</dbReference>
<dbReference type="Proteomes" id="UP000176850">
    <property type="component" value="Unassembled WGS sequence"/>
</dbReference>
<keyword evidence="1" id="KW-0808">Transferase</keyword>
<dbReference type="CDD" id="cd03809">
    <property type="entry name" value="GT4_MtfB-like"/>
    <property type="match status" value="1"/>
</dbReference>
<dbReference type="EMBL" id="MFZH01000013">
    <property type="protein sequence ID" value="OGK19278.1"/>
    <property type="molecule type" value="Genomic_DNA"/>
</dbReference>
<evidence type="ECO:0000259" key="3">
    <source>
        <dbReference type="Pfam" id="PF13439"/>
    </source>
</evidence>
<dbReference type="AlphaFoldDB" id="A0A1F7GK08"/>
<evidence type="ECO:0000313" key="5">
    <source>
        <dbReference type="Proteomes" id="UP000176850"/>
    </source>
</evidence>
<dbReference type="PANTHER" id="PTHR46401">
    <property type="entry name" value="GLYCOSYLTRANSFERASE WBBK-RELATED"/>
    <property type="match status" value="1"/>
</dbReference>
<dbReference type="Pfam" id="PF00534">
    <property type="entry name" value="Glycos_transf_1"/>
    <property type="match status" value="1"/>
</dbReference>
<dbReference type="InterPro" id="IPR028098">
    <property type="entry name" value="Glyco_trans_4-like_N"/>
</dbReference>
<proteinExistence type="predicted"/>
<reference evidence="4 5" key="1">
    <citation type="journal article" date="2016" name="Nat. Commun.">
        <title>Thousands of microbial genomes shed light on interconnected biogeochemical processes in an aquifer system.</title>
        <authorList>
            <person name="Anantharaman K."/>
            <person name="Brown C.T."/>
            <person name="Hug L.A."/>
            <person name="Sharon I."/>
            <person name="Castelle C.J."/>
            <person name="Probst A.J."/>
            <person name="Thomas B.C."/>
            <person name="Singh A."/>
            <person name="Wilkins M.J."/>
            <person name="Karaoz U."/>
            <person name="Brodie E.L."/>
            <person name="Williams K.H."/>
            <person name="Hubbard S.S."/>
            <person name="Banfield J.F."/>
        </authorList>
    </citation>
    <scope>NUCLEOTIDE SEQUENCE [LARGE SCALE GENOMIC DNA]</scope>
</reference>
<sequence>MKIGIDISQIAYKGTGVARYTDNLVRSILTYDSKNEYTFFFSSLRLDLDKELETEIKQKHKLVKVKLPPKFLDMLWNQLHILPIERFIGTQDIFISSDWTQPPSSAKKVTIVHDLVYLRYPETVHKKILDVQKRRLNLVKKEVDIILADSQATKDDLIELLTIPKEKIHVLYPAVDIKKSSLPLTTNYQLPTTKYILSVGKLEPRKNIGRLIEAFKLVNLPDTELLIIGPKGWGEEGRRSMGDRGGRRSRGGEDGNIRFLGFVPDDKLYKLYSNAEFFVYPSLYEGFGYPVIEAMAMGCPVATSNTSSLKEIGKDSVLLFDPKNVESIKDALVTMASNSKIREKYKEKGLSESKMYTSGVYIKNLLHILFTYPS</sequence>
<name>A0A1F7GK08_9BACT</name>
<comment type="caution">
    <text evidence="4">The sequence shown here is derived from an EMBL/GenBank/DDBJ whole genome shotgun (WGS) entry which is preliminary data.</text>
</comment>